<feature type="transmembrane region" description="Helical" evidence="1">
    <location>
        <begin position="21"/>
        <end position="37"/>
    </location>
</feature>
<dbReference type="AlphaFoldDB" id="A0A1B0B043"/>
<keyword evidence="3" id="KW-1185">Reference proteome</keyword>
<keyword evidence="1" id="KW-0472">Membrane</keyword>
<dbReference type="Proteomes" id="UP000092460">
    <property type="component" value="Unassembled WGS sequence"/>
</dbReference>
<evidence type="ECO:0000313" key="3">
    <source>
        <dbReference type="Proteomes" id="UP000092460"/>
    </source>
</evidence>
<name>A0A1B0B043_9MUSC</name>
<organism evidence="2 3">
    <name type="scientific">Glossina palpalis gambiensis</name>
    <dbReference type="NCBI Taxonomy" id="67801"/>
    <lineage>
        <taxon>Eukaryota</taxon>
        <taxon>Metazoa</taxon>
        <taxon>Ecdysozoa</taxon>
        <taxon>Arthropoda</taxon>
        <taxon>Hexapoda</taxon>
        <taxon>Insecta</taxon>
        <taxon>Pterygota</taxon>
        <taxon>Neoptera</taxon>
        <taxon>Endopterygota</taxon>
        <taxon>Diptera</taxon>
        <taxon>Brachycera</taxon>
        <taxon>Muscomorpha</taxon>
        <taxon>Hippoboscoidea</taxon>
        <taxon>Glossinidae</taxon>
        <taxon>Glossina</taxon>
    </lineage>
</organism>
<reference evidence="2" key="2">
    <citation type="submission" date="2020-05" db="UniProtKB">
        <authorList>
            <consortium name="EnsemblMetazoa"/>
        </authorList>
    </citation>
    <scope>IDENTIFICATION</scope>
    <source>
        <strain evidence="2">IAEA</strain>
    </source>
</reference>
<protein>
    <submittedName>
        <fullName evidence="2">Uncharacterized protein</fullName>
    </submittedName>
</protein>
<sequence>MSVTSRVTLTKMRRSSLSRNHYFVIGLVLGLLLSLYIPQDLWELVQQEECPQQAAEINLIEKFGQEFEPHLNLINKPLAAKKPAVNRALIGQMSVIKYVTNILFMGILKSLWNIFTKHLRLTVPYIAVNIVIVNYLR</sequence>
<dbReference type="EnsemblMetazoa" id="GPPI014452-RA">
    <property type="protein sequence ID" value="GPPI014452-PA"/>
    <property type="gene ID" value="GPPI014452"/>
</dbReference>
<evidence type="ECO:0000256" key="1">
    <source>
        <dbReference type="SAM" id="Phobius"/>
    </source>
</evidence>
<proteinExistence type="predicted"/>
<accession>A0A1B0B043</accession>
<evidence type="ECO:0000313" key="2">
    <source>
        <dbReference type="EnsemblMetazoa" id="GPPI014452-PA"/>
    </source>
</evidence>
<reference evidence="3" key="1">
    <citation type="submission" date="2015-01" db="EMBL/GenBank/DDBJ databases">
        <authorList>
            <person name="Aksoy S."/>
            <person name="Warren W."/>
            <person name="Wilson R.K."/>
        </authorList>
    </citation>
    <scope>NUCLEOTIDE SEQUENCE [LARGE SCALE GENOMIC DNA]</scope>
    <source>
        <strain evidence="3">IAEA</strain>
    </source>
</reference>
<keyword evidence="1" id="KW-0812">Transmembrane</keyword>
<dbReference type="VEuPathDB" id="VectorBase:GPPI014452"/>
<keyword evidence="1" id="KW-1133">Transmembrane helix</keyword>
<dbReference type="STRING" id="67801.A0A1B0B043"/>
<dbReference type="EMBL" id="JXJN01006555">
    <property type="status" value="NOT_ANNOTATED_CDS"/>
    <property type="molecule type" value="Genomic_DNA"/>
</dbReference>
<feature type="transmembrane region" description="Helical" evidence="1">
    <location>
        <begin position="95"/>
        <end position="112"/>
    </location>
</feature>